<dbReference type="InterPro" id="IPR001182">
    <property type="entry name" value="FtsW/RodA"/>
</dbReference>
<feature type="transmembrane region" description="Helical" evidence="6">
    <location>
        <begin position="72"/>
        <end position="89"/>
    </location>
</feature>
<feature type="transmembrane region" description="Helical" evidence="6">
    <location>
        <begin position="371"/>
        <end position="392"/>
    </location>
</feature>
<evidence type="ECO:0000256" key="6">
    <source>
        <dbReference type="SAM" id="Phobius"/>
    </source>
</evidence>
<dbReference type="PANTHER" id="PTHR30474:SF3">
    <property type="entry name" value="PEPTIDOGLYCAN GLYCOSYLTRANSFERASE RODA"/>
    <property type="match status" value="1"/>
</dbReference>
<organism evidence="7 8">
    <name type="scientific">Dehalobacter restrictus</name>
    <dbReference type="NCBI Taxonomy" id="55583"/>
    <lineage>
        <taxon>Bacteria</taxon>
        <taxon>Bacillati</taxon>
        <taxon>Bacillota</taxon>
        <taxon>Clostridia</taxon>
        <taxon>Eubacteriales</taxon>
        <taxon>Desulfitobacteriaceae</taxon>
        <taxon>Dehalobacter</taxon>
    </lineage>
</organism>
<evidence type="ECO:0000256" key="2">
    <source>
        <dbReference type="ARBA" id="ARBA00022692"/>
    </source>
</evidence>
<dbReference type="GO" id="GO:0015648">
    <property type="term" value="F:lipid-linked peptidoglycan transporter activity"/>
    <property type="evidence" value="ECO:0007669"/>
    <property type="project" value="TreeGrafter"/>
</dbReference>
<evidence type="ECO:0000256" key="5">
    <source>
        <dbReference type="ARBA" id="ARBA00023136"/>
    </source>
</evidence>
<evidence type="ECO:0000256" key="3">
    <source>
        <dbReference type="ARBA" id="ARBA00022960"/>
    </source>
</evidence>
<proteinExistence type="predicted"/>
<dbReference type="Proteomes" id="UP000430508">
    <property type="component" value="Chromosome"/>
</dbReference>
<feature type="transmembrane region" description="Helical" evidence="6">
    <location>
        <begin position="338"/>
        <end position="359"/>
    </location>
</feature>
<feature type="transmembrane region" description="Helical" evidence="6">
    <location>
        <begin position="219"/>
        <end position="239"/>
    </location>
</feature>
<dbReference type="GO" id="GO:0032153">
    <property type="term" value="C:cell division site"/>
    <property type="evidence" value="ECO:0007669"/>
    <property type="project" value="TreeGrafter"/>
</dbReference>
<keyword evidence="5 6" id="KW-0472">Membrane</keyword>
<feature type="transmembrane region" description="Helical" evidence="6">
    <location>
        <begin position="305"/>
        <end position="326"/>
    </location>
</feature>
<gene>
    <name evidence="7" type="ORF">GQ588_05455</name>
</gene>
<reference evidence="7 8" key="1">
    <citation type="submission" date="2019-12" db="EMBL/GenBank/DDBJ databases">
        <title>Sequence classification of anaerobic respiratory reductive dehalogenases: First we see many, then we see few.</title>
        <authorList>
            <person name="Molenda O."/>
            <person name="Puentes Jacome L.A."/>
            <person name="Cao X."/>
            <person name="Nesbo C.L."/>
            <person name="Tang S."/>
            <person name="Morson N."/>
            <person name="Patron J."/>
            <person name="Lomheim L."/>
            <person name="Wishart D.S."/>
            <person name="Edwards E.A."/>
        </authorList>
    </citation>
    <scope>NUCLEOTIDE SEQUENCE [LARGE SCALE GENOMIC DNA]</scope>
    <source>
        <strain evidence="7 8">12DCA</strain>
    </source>
</reference>
<feature type="transmembrane region" description="Helical" evidence="6">
    <location>
        <begin position="16"/>
        <end position="37"/>
    </location>
</feature>
<evidence type="ECO:0000313" key="7">
    <source>
        <dbReference type="EMBL" id="QHA01878.1"/>
    </source>
</evidence>
<evidence type="ECO:0000313" key="8">
    <source>
        <dbReference type="Proteomes" id="UP000430508"/>
    </source>
</evidence>
<dbReference type="Pfam" id="PF01098">
    <property type="entry name" value="FTSW_RODA_SPOVE"/>
    <property type="match status" value="1"/>
</dbReference>
<feature type="transmembrane region" description="Helical" evidence="6">
    <location>
        <begin position="44"/>
        <end position="60"/>
    </location>
</feature>
<dbReference type="GO" id="GO:0008360">
    <property type="term" value="P:regulation of cell shape"/>
    <property type="evidence" value="ECO:0007669"/>
    <property type="project" value="UniProtKB-KW"/>
</dbReference>
<comment type="subcellular location">
    <subcellularLocation>
        <location evidence="1">Membrane</location>
        <topology evidence="1">Multi-pass membrane protein</topology>
    </subcellularLocation>
</comment>
<evidence type="ECO:0000256" key="4">
    <source>
        <dbReference type="ARBA" id="ARBA00022989"/>
    </source>
</evidence>
<evidence type="ECO:0000256" key="1">
    <source>
        <dbReference type="ARBA" id="ARBA00004141"/>
    </source>
</evidence>
<dbReference type="PANTHER" id="PTHR30474">
    <property type="entry name" value="CELL CYCLE PROTEIN"/>
    <property type="match status" value="1"/>
</dbReference>
<feature type="transmembrane region" description="Helical" evidence="6">
    <location>
        <begin position="101"/>
        <end position="127"/>
    </location>
</feature>
<keyword evidence="4 6" id="KW-1133">Transmembrane helix</keyword>
<dbReference type="GO" id="GO:0005886">
    <property type="term" value="C:plasma membrane"/>
    <property type="evidence" value="ECO:0007669"/>
    <property type="project" value="TreeGrafter"/>
</dbReference>
<feature type="transmembrane region" description="Helical" evidence="6">
    <location>
        <begin position="174"/>
        <end position="191"/>
    </location>
</feature>
<dbReference type="GO" id="GO:0051301">
    <property type="term" value="P:cell division"/>
    <property type="evidence" value="ECO:0007669"/>
    <property type="project" value="InterPro"/>
</dbReference>
<keyword evidence="3" id="KW-0133">Cell shape</keyword>
<keyword evidence="2 6" id="KW-0812">Transmembrane</keyword>
<accession>A0A857DMS4</accession>
<dbReference type="AlphaFoldDB" id="A0A857DMS4"/>
<sequence length="412" mass="44561">MGLGVLKLDDMTESGFFLQGAVFSFLILAGALFEIFFCYQGDPYLLPVVQTILAIGLVFLTRINPALAADQFIWANLGLIIYYAVFLILRDYRKLGEYQYLWGMLALLMLLLTLIFGTTINGATSWFRFAGMGFQPEELVKVALLLFLASYLSDNKELLRFGTIQVGKFSLPDAKTMGPFVFIGVFVLGLLGAQKSLGTALVFFLLMVFILYVATERLLYLVVSVPLVMVTGAAGYILFDHVRVRVATWINPWLDASGGAYQISQSIFAISGGRLLGTGLGNGIGAYQIPNADTDFIFSVIAEEIGFIGAMAVISLFIIVVMRCFCVSTRAVDRFGQILAAGIGILIGVEALIILAGVTKMLPLTGLPLPWMSYGGSSMVGHFLLLGILAGISHSSAFSVSQIPIGKQADAL</sequence>
<protein>
    <submittedName>
        <fullName evidence="7">FtsW/RodA/SpoVE family cell cycle protein</fullName>
    </submittedName>
</protein>
<dbReference type="EMBL" id="CP046996">
    <property type="protein sequence ID" value="QHA01878.1"/>
    <property type="molecule type" value="Genomic_DNA"/>
</dbReference>
<name>A0A857DMS4_9FIRM</name>